<feature type="transmembrane region" description="Helical" evidence="1">
    <location>
        <begin position="12"/>
        <end position="34"/>
    </location>
</feature>
<feature type="transmembrane region" description="Helical" evidence="1">
    <location>
        <begin position="84"/>
        <end position="103"/>
    </location>
</feature>
<dbReference type="AlphaFoldDB" id="A0A4Y9S6Z4"/>
<evidence type="ECO:0000313" key="4">
    <source>
        <dbReference type="Proteomes" id="UP000297729"/>
    </source>
</evidence>
<name>A0A4Y9S6Z4_9BURK</name>
<keyword evidence="1" id="KW-0812">Transmembrane</keyword>
<dbReference type="Proteomes" id="UP000297729">
    <property type="component" value="Unassembled WGS sequence"/>
</dbReference>
<feature type="transmembrane region" description="Helical" evidence="1">
    <location>
        <begin position="46"/>
        <end position="72"/>
    </location>
</feature>
<dbReference type="RefSeq" id="WP_135203486.1">
    <property type="nucleotide sequence ID" value="NZ_SPVG01000210.1"/>
</dbReference>
<comment type="caution">
    <text evidence="3">The sequence shown here is derived from an EMBL/GenBank/DDBJ whole genome shotgun (WGS) entry which is preliminary data.</text>
</comment>
<feature type="domain" description="Inositolphosphotransferase Aur1/Ipt1" evidence="2">
    <location>
        <begin position="55"/>
        <end position="194"/>
    </location>
</feature>
<evidence type="ECO:0000259" key="2">
    <source>
        <dbReference type="Pfam" id="PF14378"/>
    </source>
</evidence>
<gene>
    <name evidence="3" type="ORF">E4L98_20955</name>
</gene>
<accession>A0A4Y9S6Z4</accession>
<dbReference type="InterPro" id="IPR036938">
    <property type="entry name" value="PAP2/HPO_sf"/>
</dbReference>
<dbReference type="OrthoDB" id="9790723at2"/>
<dbReference type="GO" id="GO:0016020">
    <property type="term" value="C:membrane"/>
    <property type="evidence" value="ECO:0007669"/>
    <property type="project" value="UniProtKB-SubCell"/>
</dbReference>
<organism evidence="3 4">
    <name type="scientific">Duganella callida</name>
    <dbReference type="NCBI Taxonomy" id="2561932"/>
    <lineage>
        <taxon>Bacteria</taxon>
        <taxon>Pseudomonadati</taxon>
        <taxon>Pseudomonadota</taxon>
        <taxon>Betaproteobacteria</taxon>
        <taxon>Burkholderiales</taxon>
        <taxon>Oxalobacteraceae</taxon>
        <taxon>Telluria group</taxon>
        <taxon>Duganella</taxon>
    </lineage>
</organism>
<sequence>MASVRGMAAERAAWGAGLLVLWAAGYFGIGLAPARLALDTSTAWDAAVPFVGASVWIYLAGLAMMAAPLWLLPCRRLLRRTGMAYALTILVSLACFALCPASSARLRAAIDLEHMDPVSGWALRALHAIDPPTNLFPSLHVSLCALAAFALGEAAPPARPAWLACMALVAISTCTLKQHVLADVAGGLVLALAVGGLR</sequence>
<dbReference type="Pfam" id="PF14378">
    <property type="entry name" value="PAP2_3"/>
    <property type="match status" value="1"/>
</dbReference>
<keyword evidence="4" id="KW-1185">Reference proteome</keyword>
<keyword evidence="1" id="KW-0472">Membrane</keyword>
<reference evidence="3 4" key="1">
    <citation type="submission" date="2019-03" db="EMBL/GenBank/DDBJ databases">
        <title>Draft Genome Sequence of Duganella callidus sp. nov., a Novel Duganella Species Isolated from Cultivated Soil.</title>
        <authorList>
            <person name="Raths R."/>
            <person name="Peta V."/>
            <person name="Bucking H."/>
        </authorList>
    </citation>
    <scope>NUCLEOTIDE SEQUENCE [LARGE SCALE GENOMIC DNA]</scope>
    <source>
        <strain evidence="3 4">DN04</strain>
    </source>
</reference>
<evidence type="ECO:0000313" key="3">
    <source>
        <dbReference type="EMBL" id="TFW17242.1"/>
    </source>
</evidence>
<keyword evidence="1" id="KW-1133">Transmembrane helix</keyword>
<protein>
    <submittedName>
        <fullName evidence="3">Phosphatase PAP2 family protein</fullName>
    </submittedName>
</protein>
<dbReference type="InterPro" id="IPR026841">
    <property type="entry name" value="Aur1/Ipt1"/>
</dbReference>
<dbReference type="EMBL" id="SPVG01000210">
    <property type="protein sequence ID" value="TFW17242.1"/>
    <property type="molecule type" value="Genomic_DNA"/>
</dbReference>
<dbReference type="SUPFAM" id="SSF48317">
    <property type="entry name" value="Acid phosphatase/Vanadium-dependent haloperoxidase"/>
    <property type="match status" value="1"/>
</dbReference>
<evidence type="ECO:0000256" key="1">
    <source>
        <dbReference type="SAM" id="Phobius"/>
    </source>
</evidence>
<proteinExistence type="predicted"/>